<sequence length="123" mass="13816">MYEEFLGYRKQPRHYLGHAILETMWLPGGEGRKSLIEMGITLDDGTFVKGFPSYPADATIVKLTLENLPFLPALKLPFNKGVFSLIAGYNKPTSRKLLWMIMSLMALITNSICAVSVAHVKWV</sequence>
<evidence type="ECO:0000313" key="3">
    <source>
        <dbReference type="Proteomes" id="UP000053815"/>
    </source>
</evidence>
<keyword evidence="1" id="KW-1133">Transmembrane helix</keyword>
<dbReference type="AlphaFoldDB" id="A0A0C9MD50"/>
<evidence type="ECO:0000256" key="1">
    <source>
        <dbReference type="SAM" id="Phobius"/>
    </source>
</evidence>
<keyword evidence="3" id="KW-1185">Reference proteome</keyword>
<dbReference type="OrthoDB" id="2274747at2759"/>
<protein>
    <submittedName>
        <fullName evidence="2">Uncharacterized protein</fullName>
    </submittedName>
</protein>
<feature type="transmembrane region" description="Helical" evidence="1">
    <location>
        <begin position="97"/>
        <end position="120"/>
    </location>
</feature>
<name>A0A0C9MD50_9FUNG</name>
<keyword evidence="1" id="KW-0472">Membrane</keyword>
<evidence type="ECO:0000313" key="2">
    <source>
        <dbReference type="EMBL" id="GAN05249.1"/>
    </source>
</evidence>
<accession>A0A0C9MD50</accession>
<keyword evidence="1" id="KW-0812">Transmembrane</keyword>
<organism evidence="2">
    <name type="scientific">Mucor ambiguus</name>
    <dbReference type="NCBI Taxonomy" id="91626"/>
    <lineage>
        <taxon>Eukaryota</taxon>
        <taxon>Fungi</taxon>
        <taxon>Fungi incertae sedis</taxon>
        <taxon>Mucoromycota</taxon>
        <taxon>Mucoromycotina</taxon>
        <taxon>Mucoromycetes</taxon>
        <taxon>Mucorales</taxon>
        <taxon>Mucorineae</taxon>
        <taxon>Mucoraceae</taxon>
        <taxon>Mucor</taxon>
    </lineage>
</organism>
<gene>
    <name evidence="2" type="ORF">MAM1_0085c04718</name>
</gene>
<dbReference type="EMBL" id="DF836374">
    <property type="protein sequence ID" value="GAN05249.1"/>
    <property type="molecule type" value="Genomic_DNA"/>
</dbReference>
<reference evidence="2" key="1">
    <citation type="submission" date="2014-09" db="EMBL/GenBank/DDBJ databases">
        <title>Draft genome sequence of an oleaginous Mucoromycotina fungus Mucor ambiguus NBRC6742.</title>
        <authorList>
            <person name="Takeda I."/>
            <person name="Yamane N."/>
            <person name="Morita T."/>
            <person name="Tamano K."/>
            <person name="Machida M."/>
            <person name="Baker S."/>
            <person name="Koike H."/>
        </authorList>
    </citation>
    <scope>NUCLEOTIDE SEQUENCE</scope>
    <source>
        <strain evidence="2">NBRC 6742</strain>
    </source>
</reference>
<proteinExistence type="predicted"/>
<dbReference type="Proteomes" id="UP000053815">
    <property type="component" value="Unassembled WGS sequence"/>
</dbReference>